<dbReference type="GO" id="GO:0030151">
    <property type="term" value="F:molybdenum ion binding"/>
    <property type="evidence" value="ECO:0007669"/>
    <property type="project" value="InterPro"/>
</dbReference>
<dbReference type="Gene3D" id="2.40.33.20">
    <property type="entry name" value="PK beta-barrel domain-like"/>
    <property type="match status" value="1"/>
</dbReference>
<name>A0A3S2VED4_9BURK</name>
<dbReference type="RefSeq" id="WP_127683236.1">
    <property type="nucleotide sequence ID" value="NZ_SACM01000003.1"/>
</dbReference>
<organism evidence="2 3">
    <name type="scientific">Inhella crocodyli</name>
    <dbReference type="NCBI Taxonomy" id="2499851"/>
    <lineage>
        <taxon>Bacteria</taxon>
        <taxon>Pseudomonadati</taxon>
        <taxon>Pseudomonadota</taxon>
        <taxon>Betaproteobacteria</taxon>
        <taxon>Burkholderiales</taxon>
        <taxon>Sphaerotilaceae</taxon>
        <taxon>Inhella</taxon>
    </lineage>
</organism>
<dbReference type="SUPFAM" id="SSF50800">
    <property type="entry name" value="PK beta-barrel domain-like"/>
    <property type="match status" value="1"/>
</dbReference>
<dbReference type="EMBL" id="SACM01000003">
    <property type="protein sequence ID" value="RVT84834.1"/>
    <property type="molecule type" value="Genomic_DNA"/>
</dbReference>
<dbReference type="Pfam" id="PF03473">
    <property type="entry name" value="MOSC"/>
    <property type="match status" value="1"/>
</dbReference>
<dbReference type="PANTHER" id="PTHR30212">
    <property type="entry name" value="PROTEIN YIIM"/>
    <property type="match status" value="1"/>
</dbReference>
<dbReference type="InterPro" id="IPR005302">
    <property type="entry name" value="MoCF_Sase_C"/>
</dbReference>
<dbReference type="InterPro" id="IPR011037">
    <property type="entry name" value="Pyrv_Knase-like_insert_dom_sf"/>
</dbReference>
<dbReference type="InterPro" id="IPR052353">
    <property type="entry name" value="Benzoxazolinone_Detox_Enz"/>
</dbReference>
<dbReference type="GO" id="GO:0003824">
    <property type="term" value="F:catalytic activity"/>
    <property type="evidence" value="ECO:0007669"/>
    <property type="project" value="InterPro"/>
</dbReference>
<proteinExistence type="predicted"/>
<comment type="caution">
    <text evidence="2">The sequence shown here is derived from an EMBL/GenBank/DDBJ whole genome shotgun (WGS) entry which is preliminary data.</text>
</comment>
<protein>
    <submittedName>
        <fullName evidence="2">MOSC domain-containing protein</fullName>
    </submittedName>
</protein>
<dbReference type="PANTHER" id="PTHR30212:SF2">
    <property type="entry name" value="PROTEIN YIIM"/>
    <property type="match status" value="1"/>
</dbReference>
<accession>A0A3S2VED4</accession>
<keyword evidence="3" id="KW-1185">Reference proteome</keyword>
<dbReference type="PROSITE" id="PS51340">
    <property type="entry name" value="MOSC"/>
    <property type="match status" value="1"/>
</dbReference>
<reference evidence="2 3" key="1">
    <citation type="submission" date="2019-01" db="EMBL/GenBank/DDBJ databases">
        <authorList>
            <person name="Chen W.-M."/>
        </authorList>
    </citation>
    <scope>NUCLEOTIDE SEQUENCE [LARGE SCALE GENOMIC DNA]</scope>
    <source>
        <strain evidence="2 3">CCP-18</strain>
    </source>
</reference>
<gene>
    <name evidence="2" type="ORF">EOD73_11945</name>
</gene>
<feature type="domain" description="MOSC" evidence="1">
    <location>
        <begin position="29"/>
        <end position="171"/>
    </location>
</feature>
<evidence type="ECO:0000313" key="3">
    <source>
        <dbReference type="Proteomes" id="UP000288587"/>
    </source>
</evidence>
<evidence type="ECO:0000313" key="2">
    <source>
        <dbReference type="EMBL" id="RVT84834.1"/>
    </source>
</evidence>
<dbReference type="Proteomes" id="UP000288587">
    <property type="component" value="Unassembled WGS sequence"/>
</dbReference>
<sequence>MKLLSLNRAASAPIQTLDGEWVTSAIRKRPAEGPVAVGPMGLDGDEQADLTVHGGLSKAVYAYPSEHYPFWQTVRAQAGVADWQAPLPWGAMGENLSLSGLLEGQVWLGDRLCFDDCELVVSEPRQPCFKFNVALGFKHAVKLMAQSGYCGFYLAVQRPGRLQAGEAFRVVPGPREVSIPELFKLAMRGR</sequence>
<dbReference type="AlphaFoldDB" id="A0A3S2VED4"/>
<dbReference type="OrthoDB" id="9786134at2"/>
<dbReference type="GO" id="GO:0030170">
    <property type="term" value="F:pyridoxal phosphate binding"/>
    <property type="evidence" value="ECO:0007669"/>
    <property type="project" value="InterPro"/>
</dbReference>
<evidence type="ECO:0000259" key="1">
    <source>
        <dbReference type="PROSITE" id="PS51340"/>
    </source>
</evidence>